<evidence type="ECO:0000256" key="2">
    <source>
        <dbReference type="ARBA" id="ARBA00022723"/>
    </source>
</evidence>
<dbReference type="GO" id="GO:0046872">
    <property type="term" value="F:metal ion binding"/>
    <property type="evidence" value="ECO:0007669"/>
    <property type="project" value="UniProtKB-KW"/>
</dbReference>
<dbReference type="RefSeq" id="WP_121242576.1">
    <property type="nucleotide sequence ID" value="NZ_BHVV01000003.1"/>
</dbReference>
<proteinExistence type="inferred from homology"/>
<dbReference type="Pfam" id="PF01784">
    <property type="entry name" value="DUF34_NIF3"/>
    <property type="match status" value="1"/>
</dbReference>
<keyword evidence="5" id="KW-1185">Reference proteome</keyword>
<feature type="binding site" evidence="3">
    <location>
        <position position="224"/>
    </location>
    <ligand>
        <name>a divalent metal cation</name>
        <dbReference type="ChEBI" id="CHEBI:60240"/>
        <label>1</label>
    </ligand>
</feature>
<feature type="binding site" evidence="3">
    <location>
        <position position="228"/>
    </location>
    <ligand>
        <name>a divalent metal cation</name>
        <dbReference type="ChEBI" id="CHEBI:60240"/>
        <label>1</label>
    </ligand>
</feature>
<dbReference type="OrthoDB" id="9800881at2"/>
<dbReference type="GO" id="GO:0005737">
    <property type="term" value="C:cytoplasm"/>
    <property type="evidence" value="ECO:0007669"/>
    <property type="project" value="TreeGrafter"/>
</dbReference>
<organism evidence="4 5">
    <name type="scientific">Sulfurisoma sediminicola</name>
    <dbReference type="NCBI Taxonomy" id="1381557"/>
    <lineage>
        <taxon>Bacteria</taxon>
        <taxon>Pseudomonadati</taxon>
        <taxon>Pseudomonadota</taxon>
        <taxon>Betaproteobacteria</taxon>
        <taxon>Nitrosomonadales</taxon>
        <taxon>Sterolibacteriaceae</taxon>
        <taxon>Sulfurisoma</taxon>
    </lineage>
</organism>
<evidence type="ECO:0000256" key="3">
    <source>
        <dbReference type="PIRSR" id="PIRSR602678-1"/>
    </source>
</evidence>
<protein>
    <submittedName>
        <fullName evidence="4">Dinuclear metal center YbgI/SA1388 family protein</fullName>
    </submittedName>
</protein>
<evidence type="ECO:0000256" key="1">
    <source>
        <dbReference type="ARBA" id="ARBA00006964"/>
    </source>
</evidence>
<feature type="binding site" evidence="3">
    <location>
        <position position="64"/>
    </location>
    <ligand>
        <name>a divalent metal cation</name>
        <dbReference type="ChEBI" id="CHEBI:60240"/>
        <label>2</label>
    </ligand>
</feature>
<dbReference type="Gene3D" id="3.40.1390.30">
    <property type="entry name" value="NIF3 (NGG1p interacting factor 3)-like"/>
    <property type="match status" value="2"/>
</dbReference>
<gene>
    <name evidence="4" type="ORF">DFR35_2338</name>
</gene>
<sequence>MDREELRGTLDTLLEAARFRDYCPNGLQVEGRGEVRRVLCGVTASQALIDEAVRRDVDAVLVHHGWFWRGEDGRITGFRKRRMAALLAHDISLFAYHLPLDAHAELGNNAQLGRLLGWETTGRFAEQDIGFLGVSLQPSQGIPLRISSSGELAAHIGRTLGREALLVGDATRPVQRVAWCSGGAQGYFEQAILAGADVYVSGEISEQTVHLARESGVPYIAAGHHATERYGVQALGRHLAENCGLSCEYFELDNPV</sequence>
<dbReference type="Proteomes" id="UP000268908">
    <property type="component" value="Unassembled WGS sequence"/>
</dbReference>
<feature type="binding site" evidence="3">
    <location>
        <position position="63"/>
    </location>
    <ligand>
        <name>a divalent metal cation</name>
        <dbReference type="ChEBI" id="CHEBI:60240"/>
        <label>1</label>
    </ligand>
</feature>
<comment type="similarity">
    <text evidence="1">Belongs to the GTP cyclohydrolase I type 2/NIF3 family.</text>
</comment>
<dbReference type="SUPFAM" id="SSF102705">
    <property type="entry name" value="NIF3 (NGG1p interacting factor 3)-like"/>
    <property type="match status" value="1"/>
</dbReference>
<dbReference type="InterPro" id="IPR036069">
    <property type="entry name" value="DUF34/NIF3_sf"/>
</dbReference>
<dbReference type="AlphaFoldDB" id="A0A497XAW5"/>
<feature type="binding site" evidence="3">
    <location>
        <position position="101"/>
    </location>
    <ligand>
        <name>a divalent metal cation</name>
        <dbReference type="ChEBI" id="CHEBI:60240"/>
        <label>1</label>
    </ligand>
</feature>
<dbReference type="InterPro" id="IPR002678">
    <property type="entry name" value="DUF34/NIF3"/>
</dbReference>
<evidence type="ECO:0000313" key="4">
    <source>
        <dbReference type="EMBL" id="RLJ63706.1"/>
    </source>
</evidence>
<evidence type="ECO:0000313" key="5">
    <source>
        <dbReference type="Proteomes" id="UP000268908"/>
    </source>
</evidence>
<name>A0A497XAW5_9PROT</name>
<dbReference type="PANTHER" id="PTHR13799">
    <property type="entry name" value="NGG1 INTERACTING FACTOR 3"/>
    <property type="match status" value="1"/>
</dbReference>
<dbReference type="PANTHER" id="PTHR13799:SF14">
    <property type="entry name" value="GTP CYCLOHYDROLASE 1 TYPE 2 HOMOLOG"/>
    <property type="match status" value="1"/>
</dbReference>
<dbReference type="EMBL" id="RCCI01000006">
    <property type="protein sequence ID" value="RLJ63706.1"/>
    <property type="molecule type" value="Genomic_DNA"/>
</dbReference>
<comment type="caution">
    <text evidence="4">The sequence shown here is derived from an EMBL/GenBank/DDBJ whole genome shotgun (WGS) entry which is preliminary data.</text>
</comment>
<accession>A0A497XAW5</accession>
<reference evidence="4 5" key="1">
    <citation type="submission" date="2018-10" db="EMBL/GenBank/DDBJ databases">
        <title>Genomic Encyclopedia of Type Strains, Phase IV (KMG-IV): sequencing the most valuable type-strain genomes for metagenomic binning, comparative biology and taxonomic classification.</title>
        <authorList>
            <person name="Goeker M."/>
        </authorList>
    </citation>
    <scope>NUCLEOTIDE SEQUENCE [LARGE SCALE GENOMIC DNA]</scope>
    <source>
        <strain evidence="4 5">DSM 26916</strain>
    </source>
</reference>
<dbReference type="NCBIfam" id="TIGR00486">
    <property type="entry name" value="YbgI_SA1388"/>
    <property type="match status" value="1"/>
</dbReference>
<keyword evidence="2 3" id="KW-0479">Metal-binding</keyword>